<feature type="region of interest" description="Disordered" evidence="7">
    <location>
        <begin position="744"/>
        <end position="765"/>
    </location>
</feature>
<evidence type="ECO:0000256" key="3">
    <source>
        <dbReference type="ARBA" id="ARBA00022692"/>
    </source>
</evidence>
<comment type="pathway">
    <text evidence="6">Glycan metabolism; bacterial cellulose biosynthesis.</text>
</comment>
<protein>
    <recommendedName>
        <fullName evidence="6">Cyclic di-GMP-binding protein</fullName>
    </recommendedName>
    <alternativeName>
        <fullName evidence="6">Cellulose synthase regulatory subunit</fullName>
    </alternativeName>
</protein>
<feature type="region of interest" description="Disordered" evidence="7">
    <location>
        <begin position="57"/>
        <end position="79"/>
    </location>
</feature>
<feature type="compositionally biased region" description="Low complexity" evidence="7">
    <location>
        <begin position="751"/>
        <end position="765"/>
    </location>
</feature>
<keyword evidence="6" id="KW-0973">c-di-GMP</keyword>
<keyword evidence="5 6" id="KW-0472">Membrane</keyword>
<keyword evidence="9" id="KW-1185">Reference proteome</keyword>
<reference evidence="8 9" key="1">
    <citation type="submission" date="2019-09" db="EMBL/GenBank/DDBJ databases">
        <title>Segnochrobactrum spirostomi gen. nov., sp. nov., isolated from the ciliate Spirostomum cf. yagiui and description of a novel family, Segnochrobactraceae fam. nov. within the order Rhizobiales of the class Alphaproteobacteria.</title>
        <authorList>
            <person name="Akter S."/>
            <person name="Shazib S.U.A."/>
            <person name="Shin M.K."/>
        </authorList>
    </citation>
    <scope>NUCLEOTIDE SEQUENCE [LARGE SCALE GENOMIC DNA]</scope>
    <source>
        <strain evidence="8 9">Sp-1</strain>
    </source>
</reference>
<evidence type="ECO:0000256" key="7">
    <source>
        <dbReference type="SAM" id="MobiDB-lite"/>
    </source>
</evidence>
<dbReference type="GO" id="GO:0030244">
    <property type="term" value="P:cellulose biosynthetic process"/>
    <property type="evidence" value="ECO:0007669"/>
    <property type="project" value="UniProtKB-KW"/>
</dbReference>
<dbReference type="Gene3D" id="2.60.120.260">
    <property type="entry name" value="Galactose-binding domain-like"/>
    <property type="match status" value="2"/>
</dbReference>
<comment type="subcellular location">
    <subcellularLocation>
        <location evidence="6">Cell inner membrane</location>
    </subcellularLocation>
    <subcellularLocation>
        <location evidence="1">Cell membrane</location>
        <topology evidence="1">Single-pass membrane protein</topology>
    </subcellularLocation>
</comment>
<comment type="function">
    <text evidence="6">Binds the cellulose synthase activator, bis-(3'-5') cyclic diguanylic acid (c-di-GMP).</text>
</comment>
<evidence type="ECO:0000256" key="6">
    <source>
        <dbReference type="RuleBase" id="RU365021"/>
    </source>
</evidence>
<evidence type="ECO:0000256" key="1">
    <source>
        <dbReference type="ARBA" id="ARBA00004162"/>
    </source>
</evidence>
<dbReference type="Pfam" id="PF03170">
    <property type="entry name" value="BcsB"/>
    <property type="match status" value="1"/>
</dbReference>
<name>A0A6A7Y3L2_9HYPH</name>
<dbReference type="UniPathway" id="UPA00694"/>
<proteinExistence type="inferred from homology"/>
<keyword evidence="4 6" id="KW-1133">Transmembrane helix</keyword>
<evidence type="ECO:0000256" key="4">
    <source>
        <dbReference type="ARBA" id="ARBA00022989"/>
    </source>
</evidence>
<feature type="signal peptide" evidence="6">
    <location>
        <begin position="1"/>
        <end position="37"/>
    </location>
</feature>
<feature type="chain" id="PRO_5025705228" description="Cyclic di-GMP-binding protein" evidence="6">
    <location>
        <begin position="38"/>
        <end position="945"/>
    </location>
</feature>
<feature type="region of interest" description="Disordered" evidence="7">
    <location>
        <begin position="92"/>
        <end position="171"/>
    </location>
</feature>
<evidence type="ECO:0000256" key="2">
    <source>
        <dbReference type="ARBA" id="ARBA00022475"/>
    </source>
</evidence>
<comment type="subunit">
    <text evidence="6">Tightly associated with the cellulose synthase catalytic subunit.</text>
</comment>
<dbReference type="PANTHER" id="PTHR39083:SF1">
    <property type="entry name" value="CYCLIC DI-GMP-BINDING PROTEIN"/>
    <property type="match status" value="1"/>
</dbReference>
<keyword evidence="6" id="KW-0997">Cell inner membrane</keyword>
<evidence type="ECO:0000313" key="9">
    <source>
        <dbReference type="Proteomes" id="UP000332515"/>
    </source>
</evidence>
<feature type="compositionally biased region" description="Low complexity" evidence="7">
    <location>
        <begin position="138"/>
        <end position="150"/>
    </location>
</feature>
<gene>
    <name evidence="8" type="ORF">F0357_13880</name>
</gene>
<keyword evidence="2 6" id="KW-1003">Cell membrane</keyword>
<comment type="caution">
    <text evidence="8">The sequence shown here is derived from an EMBL/GenBank/DDBJ whole genome shotgun (WGS) entry which is preliminary data.</text>
</comment>
<dbReference type="InterPro" id="IPR018513">
    <property type="entry name" value="Cell_synthase_bac"/>
</dbReference>
<dbReference type="EMBL" id="VWNA01000001">
    <property type="protein sequence ID" value="MQT13710.1"/>
    <property type="molecule type" value="Genomic_DNA"/>
</dbReference>
<dbReference type="GO" id="GO:0006011">
    <property type="term" value="P:UDP-alpha-D-glucose metabolic process"/>
    <property type="evidence" value="ECO:0007669"/>
    <property type="project" value="InterPro"/>
</dbReference>
<keyword evidence="6" id="KW-0135">Cellulose biosynthesis</keyword>
<keyword evidence="3 6" id="KW-0812">Transmembrane</keyword>
<keyword evidence="6" id="KW-0732">Signal</keyword>
<feature type="transmembrane region" description="Helical" evidence="6">
    <location>
        <begin position="915"/>
        <end position="939"/>
    </location>
</feature>
<dbReference type="PANTHER" id="PTHR39083">
    <property type="entry name" value="CYCLIC DI-GMP-BINDING PROTEIN"/>
    <property type="match status" value="1"/>
</dbReference>
<feature type="compositionally biased region" description="Low complexity" evidence="7">
    <location>
        <begin position="62"/>
        <end position="79"/>
    </location>
</feature>
<evidence type="ECO:0000313" key="8">
    <source>
        <dbReference type="EMBL" id="MQT13710.1"/>
    </source>
</evidence>
<evidence type="ECO:0000256" key="5">
    <source>
        <dbReference type="ARBA" id="ARBA00023136"/>
    </source>
</evidence>
<accession>A0A6A7Y3L2</accession>
<comment type="similarity">
    <text evidence="6">Belongs to the AcsB/BcsB family.</text>
</comment>
<sequence length="945" mass="98009">MGNGDGGGAGMTRAKTARRLVPTIGFALRLGVRTALAGVAALSVTAAGAQTPFSMTGGASGGSSAAPPADAPPAATAPVPLAPLSAAPVATPPALEVPTPAPLPRAGDGGAGGALPFSMGGTQPSPAPGAPAGGGSDAGQSAAQPAAAPGTMPPPVSFGVPGSPAPVAPAPAVSASDARAVAPPRGQPGAIARYVLSRPDTRLTGEIDAVSNVVYISEGEVRQQASFWIGFKNSVVVMPESSRMRVTINGRPVMEVPIRSADAPEPVQVPIPPGVLKVGPNVVRIESSMRHRVDCSIGATYELWADLDPAMTGISFAEGEPAVNGLADLPSIGIDAVGATRIFAVRAGNDDPVAIARQLKAVQALSIAGRFDHPVVATVDSLADVKPAPGVMALVVGTAAEVGQVTDVGTATAATQPVAAFLDDGETGVPTLVLSGPASADVDAALERLSALARRSTALYRTDGQGPWRAPDVPIFTGGESRTLRELGVPTSEFSGRHFKVQFDVGLPPDFYANAYGHADLRLDAAYSPEVKPGSTLTVYVNDQVAIVFNLTAPHGDLLDQRLIRVPMQSFRPGANTIRIEANLNTDSDQQCLPGTTYNAQERFVLFNTSRVVLPVYARIGILPNLAALAASAFPYDLDNDQPLPVYVPGGRSASGAASTLLARLAVSRGQSLPIAAASAAAQFERRSALIVSAAPDIDGSLLRRSGLTSLNNATWINVQPKVGDAPGITRDSYEDVLQQVLGRRQEGEQRQPQAVAAAPPDATAQDDTREIYQRWRDETSGSVGLGRVLQTIVGWTQHQFGLSVDMFDLGFNVDPTIVLPQDTLAVIAQSTVPNTSHAAWTLVTAPTDAALAAGVEGLTAPQTWRTLTGRVDAYQRSAGTIVSFATTNVQYFETVPFSLNNARLIAANWFSMNIVAYAAFLFFATSLLGALTWLMIVFTREDHR</sequence>
<organism evidence="8 9">
    <name type="scientific">Segnochrobactrum spirostomi</name>
    <dbReference type="NCBI Taxonomy" id="2608987"/>
    <lineage>
        <taxon>Bacteria</taxon>
        <taxon>Pseudomonadati</taxon>
        <taxon>Pseudomonadota</taxon>
        <taxon>Alphaproteobacteria</taxon>
        <taxon>Hyphomicrobiales</taxon>
        <taxon>Segnochrobactraceae</taxon>
        <taxon>Segnochrobactrum</taxon>
    </lineage>
</organism>
<dbReference type="Proteomes" id="UP000332515">
    <property type="component" value="Unassembled WGS sequence"/>
</dbReference>
<dbReference type="GO" id="GO:0005886">
    <property type="term" value="C:plasma membrane"/>
    <property type="evidence" value="ECO:0007669"/>
    <property type="project" value="UniProtKB-SubCell"/>
</dbReference>
<dbReference type="AlphaFoldDB" id="A0A6A7Y3L2"/>